<comment type="caution">
    <text evidence="2">The sequence shown here is derived from an EMBL/GenBank/DDBJ whole genome shotgun (WGS) entry which is preliminary data.</text>
</comment>
<dbReference type="Proteomes" id="UP000474159">
    <property type="component" value="Unassembled WGS sequence"/>
</dbReference>
<reference evidence="2 3" key="1">
    <citation type="submission" date="2019-09" db="EMBL/GenBank/DDBJ databases">
        <title>YIM 48816 draft genome.</title>
        <authorList>
            <person name="Jiang L."/>
        </authorList>
    </citation>
    <scope>NUCLEOTIDE SEQUENCE [LARGE SCALE GENOMIC DNA]</scope>
    <source>
        <strain evidence="2 3">YIM 48816</strain>
    </source>
</reference>
<dbReference type="Pfam" id="PF10636">
    <property type="entry name" value="hemP"/>
    <property type="match status" value="1"/>
</dbReference>
<dbReference type="Gene3D" id="2.10.70.10">
    <property type="entry name" value="Complement Module, domain 1"/>
    <property type="match status" value="1"/>
</dbReference>
<dbReference type="EMBL" id="VZZK01000007">
    <property type="protein sequence ID" value="KAB1079808.1"/>
    <property type="molecule type" value="Genomic_DNA"/>
</dbReference>
<dbReference type="InterPro" id="IPR019600">
    <property type="entry name" value="Hemin_uptake_protein_HemP"/>
</dbReference>
<dbReference type="AlphaFoldDB" id="A0A6L3T1T9"/>
<protein>
    <submittedName>
        <fullName evidence="2">Hemin uptake protein HemP</fullName>
    </submittedName>
</protein>
<evidence type="ECO:0000313" key="2">
    <source>
        <dbReference type="EMBL" id="KAB1079808.1"/>
    </source>
</evidence>
<dbReference type="OrthoDB" id="7870498at2"/>
<proteinExistence type="predicted"/>
<evidence type="ECO:0000313" key="3">
    <source>
        <dbReference type="Proteomes" id="UP000474159"/>
    </source>
</evidence>
<sequence>MSKPDAETGSAGASLRDVSVDPGLDPCLDPGPDFGVVIRTAALMKGHREVTILHAGERYRLRITANDKLILTK</sequence>
<keyword evidence="3" id="KW-1185">Reference proteome</keyword>
<name>A0A6L3T1T9_9HYPH</name>
<dbReference type="RefSeq" id="WP_150999503.1">
    <property type="nucleotide sequence ID" value="NZ_VZZK01000007.1"/>
</dbReference>
<feature type="region of interest" description="Disordered" evidence="1">
    <location>
        <begin position="1"/>
        <end position="23"/>
    </location>
</feature>
<evidence type="ECO:0000256" key="1">
    <source>
        <dbReference type="SAM" id="MobiDB-lite"/>
    </source>
</evidence>
<organism evidence="2 3">
    <name type="scientific">Methylobacterium soli</name>
    <dbReference type="NCBI Taxonomy" id="553447"/>
    <lineage>
        <taxon>Bacteria</taxon>
        <taxon>Pseudomonadati</taxon>
        <taxon>Pseudomonadota</taxon>
        <taxon>Alphaproteobacteria</taxon>
        <taxon>Hyphomicrobiales</taxon>
        <taxon>Methylobacteriaceae</taxon>
        <taxon>Methylobacterium</taxon>
    </lineage>
</organism>
<gene>
    <name evidence="2" type="ORF">F6X53_08550</name>
</gene>
<accession>A0A6L3T1T9</accession>